<dbReference type="Pfam" id="PF05145">
    <property type="entry name" value="AbrB"/>
    <property type="match status" value="1"/>
</dbReference>
<proteinExistence type="predicted"/>
<feature type="transmembrane region" description="Helical" evidence="1">
    <location>
        <begin position="35"/>
        <end position="54"/>
    </location>
</feature>
<accession>A0A6P1ZBQ7</accession>
<dbReference type="GO" id="GO:0016020">
    <property type="term" value="C:membrane"/>
    <property type="evidence" value="ECO:0007669"/>
    <property type="project" value="InterPro"/>
</dbReference>
<reference evidence="2 3" key="1">
    <citation type="submission" date="2018-06" db="EMBL/GenBank/DDBJ databases">
        <title>Complete genome of Desulfovibrio marinus P48SEP.</title>
        <authorList>
            <person name="Crispim J.S."/>
            <person name="Vidigal P.M.P."/>
            <person name="Silva L.C.F."/>
            <person name="Araujo L.C."/>
            <person name="Laguardia C.N."/>
            <person name="Dias R.S."/>
            <person name="Sousa M.P."/>
            <person name="Paula S.O."/>
            <person name="Silva C."/>
        </authorList>
    </citation>
    <scope>NUCLEOTIDE SEQUENCE [LARGE SCALE GENOMIC DNA]</scope>
    <source>
        <strain evidence="2 3">P48SEP</strain>
    </source>
</reference>
<dbReference type="OrthoDB" id="5463861at2"/>
<organism evidence="2 3">
    <name type="scientific">Oceanidesulfovibrio marinus</name>
    <dbReference type="NCBI Taxonomy" id="370038"/>
    <lineage>
        <taxon>Bacteria</taxon>
        <taxon>Pseudomonadati</taxon>
        <taxon>Thermodesulfobacteriota</taxon>
        <taxon>Desulfovibrionia</taxon>
        <taxon>Desulfovibrionales</taxon>
        <taxon>Desulfovibrionaceae</taxon>
        <taxon>Oceanidesulfovibrio</taxon>
    </lineage>
</organism>
<sequence>RTGFPGGGLIGAMVAVMLFKALKGADITLPSNVKLAVEILIGITVGPMNYPGMLLEHKRLAGPILVSSSMLIVLGFGIAIIYARLGLLDSFTGLPGQQTLRTVRNDRAVHINRRTHADGHGLPIHAHSAGDFNSPVFAQAVQLHDAIAHPAEHRPGHAHLYAGSPLRGWVKPKYAWNLPHRGRIIHQTRPARCVATLCGKQQRGCGCRRGRLG</sequence>
<dbReference type="AlphaFoldDB" id="A0A6P1ZBQ7"/>
<feature type="non-terminal residue" evidence="2">
    <location>
        <position position="213"/>
    </location>
</feature>
<comment type="caution">
    <text evidence="2">The sequence shown here is derived from an EMBL/GenBank/DDBJ whole genome shotgun (WGS) entry which is preliminary data.</text>
</comment>
<evidence type="ECO:0000256" key="1">
    <source>
        <dbReference type="SAM" id="Phobius"/>
    </source>
</evidence>
<gene>
    <name evidence="2" type="ORF">DQK91_22140</name>
</gene>
<keyword evidence="1" id="KW-0812">Transmembrane</keyword>
<feature type="non-terminal residue" evidence="2">
    <location>
        <position position="1"/>
    </location>
</feature>
<dbReference type="GO" id="GO:0010468">
    <property type="term" value="P:regulation of gene expression"/>
    <property type="evidence" value="ECO:0007669"/>
    <property type="project" value="InterPro"/>
</dbReference>
<keyword evidence="1" id="KW-0472">Membrane</keyword>
<dbReference type="EMBL" id="QMIF01000085">
    <property type="protein sequence ID" value="TVM29025.1"/>
    <property type="molecule type" value="Genomic_DNA"/>
</dbReference>
<evidence type="ECO:0000313" key="3">
    <source>
        <dbReference type="Proteomes" id="UP000434052"/>
    </source>
</evidence>
<keyword evidence="1" id="KW-1133">Transmembrane helix</keyword>
<evidence type="ECO:0000313" key="2">
    <source>
        <dbReference type="EMBL" id="TVM29025.1"/>
    </source>
</evidence>
<feature type="transmembrane region" description="Helical" evidence="1">
    <location>
        <begin position="6"/>
        <end position="23"/>
    </location>
</feature>
<name>A0A6P1ZBQ7_9BACT</name>
<dbReference type="InterPro" id="IPR007820">
    <property type="entry name" value="AbrB_fam"/>
</dbReference>
<dbReference type="Proteomes" id="UP000434052">
    <property type="component" value="Unassembled WGS sequence"/>
</dbReference>
<protein>
    <submittedName>
        <fullName evidence="2">Uncharacterized protein</fullName>
    </submittedName>
</protein>
<feature type="transmembrane region" description="Helical" evidence="1">
    <location>
        <begin position="60"/>
        <end position="83"/>
    </location>
</feature>